<accession>A0AA40ANR1</accession>
<evidence type="ECO:0000256" key="1">
    <source>
        <dbReference type="SAM" id="MobiDB-lite"/>
    </source>
</evidence>
<protein>
    <submittedName>
        <fullName evidence="2">Uncharacterized protein</fullName>
    </submittedName>
</protein>
<dbReference type="Proteomes" id="UP001172102">
    <property type="component" value="Unassembled WGS sequence"/>
</dbReference>
<dbReference type="AlphaFoldDB" id="A0AA40ANR1"/>
<feature type="region of interest" description="Disordered" evidence="1">
    <location>
        <begin position="225"/>
        <end position="304"/>
    </location>
</feature>
<dbReference type="EMBL" id="JAUKUA010000003">
    <property type="protein sequence ID" value="KAK0719207.1"/>
    <property type="molecule type" value="Genomic_DNA"/>
</dbReference>
<feature type="compositionally biased region" description="Basic and acidic residues" evidence="1">
    <location>
        <begin position="257"/>
        <end position="274"/>
    </location>
</feature>
<comment type="caution">
    <text evidence="2">The sequence shown here is derived from an EMBL/GenBank/DDBJ whole genome shotgun (WGS) entry which is preliminary data.</text>
</comment>
<gene>
    <name evidence="2" type="ORF">B0H67DRAFT_148806</name>
</gene>
<name>A0AA40ANR1_9PEZI</name>
<organism evidence="2 3">
    <name type="scientific">Lasiosphaeris hirsuta</name>
    <dbReference type="NCBI Taxonomy" id="260670"/>
    <lineage>
        <taxon>Eukaryota</taxon>
        <taxon>Fungi</taxon>
        <taxon>Dikarya</taxon>
        <taxon>Ascomycota</taxon>
        <taxon>Pezizomycotina</taxon>
        <taxon>Sordariomycetes</taxon>
        <taxon>Sordariomycetidae</taxon>
        <taxon>Sordariales</taxon>
        <taxon>Lasiosphaeriaceae</taxon>
        <taxon>Lasiosphaeris</taxon>
    </lineage>
</organism>
<sequence length="397" mass="44229">MSRLARGLKSAFSLPRISRTVNAQGPQGHAVILHRVKMSKQSHIRRRIHSIAITGVVTYFGYKLLDEFGVFDELDFDDSFIRLSPFATQVVAPQPYAGSDPEWKGFVKVAHDKPLQEKIRQDLANFTLGRAKQSNTLVAWCGKDMTIRRFWIDLDYPFLAPPVYGLIGVHITEDGLKWAAMPVEASTAKMMNRIVWPMPAAVSVWSVCKAVVRQKTTDVARYLGFPVQEPSPRGGPINPSAPKQTSRPTQSTQLQKAVERMRQQATKRPDEVGDPRTATPGAAPLNTSVSPRKAASGSADTQATEPGLWSANKIKNIVGHGPWQAFADSLRNTWQKQLPDAPRGCIAVSGLVELETPTAWVVIDVFAWYNPKTRGFDESSIRLPLRRLQYKRQVPLR</sequence>
<feature type="compositionally biased region" description="Polar residues" evidence="1">
    <location>
        <begin position="241"/>
        <end position="255"/>
    </location>
</feature>
<keyword evidence="3" id="KW-1185">Reference proteome</keyword>
<evidence type="ECO:0000313" key="2">
    <source>
        <dbReference type="EMBL" id="KAK0719207.1"/>
    </source>
</evidence>
<reference evidence="2" key="1">
    <citation type="submission" date="2023-06" db="EMBL/GenBank/DDBJ databases">
        <title>Genome-scale phylogeny and comparative genomics of the fungal order Sordariales.</title>
        <authorList>
            <consortium name="Lawrence Berkeley National Laboratory"/>
            <person name="Hensen N."/>
            <person name="Bonometti L."/>
            <person name="Westerberg I."/>
            <person name="Brannstrom I.O."/>
            <person name="Guillou S."/>
            <person name="Cros-Aarteil S."/>
            <person name="Calhoun S."/>
            <person name="Haridas S."/>
            <person name="Kuo A."/>
            <person name="Mondo S."/>
            <person name="Pangilinan J."/>
            <person name="Riley R."/>
            <person name="Labutti K."/>
            <person name="Andreopoulos B."/>
            <person name="Lipzen A."/>
            <person name="Chen C."/>
            <person name="Yanf M."/>
            <person name="Daum C."/>
            <person name="Ng V."/>
            <person name="Clum A."/>
            <person name="Steindorff A."/>
            <person name="Ohm R."/>
            <person name="Martin F."/>
            <person name="Silar P."/>
            <person name="Natvig D."/>
            <person name="Lalanne C."/>
            <person name="Gautier V."/>
            <person name="Ament-Velasquez S.L."/>
            <person name="Kruys A."/>
            <person name="Hutchinson M.I."/>
            <person name="Powell A.J."/>
            <person name="Barry K."/>
            <person name="Miller A.N."/>
            <person name="Grigoriev I.V."/>
            <person name="Debuchy R."/>
            <person name="Gladieux P."/>
            <person name="Thoren M.H."/>
            <person name="Johannesson H."/>
        </authorList>
    </citation>
    <scope>NUCLEOTIDE SEQUENCE</scope>
    <source>
        <strain evidence="2">SMH4607-1</strain>
    </source>
</reference>
<proteinExistence type="predicted"/>
<evidence type="ECO:0000313" key="3">
    <source>
        <dbReference type="Proteomes" id="UP001172102"/>
    </source>
</evidence>